<proteinExistence type="predicted"/>
<evidence type="ECO:0000313" key="4">
    <source>
        <dbReference type="EMBL" id="MEA5139568.1"/>
    </source>
</evidence>
<dbReference type="InterPro" id="IPR044023">
    <property type="entry name" value="Ig_7"/>
</dbReference>
<feature type="signal peptide" evidence="1">
    <location>
        <begin position="1"/>
        <end position="21"/>
    </location>
</feature>
<keyword evidence="5" id="KW-1185">Reference proteome</keyword>
<comment type="caution">
    <text evidence="4">The sequence shown here is derived from an EMBL/GenBank/DDBJ whole genome shotgun (WGS) entry which is preliminary data.</text>
</comment>
<dbReference type="RefSeq" id="WP_323296721.1">
    <property type="nucleotide sequence ID" value="NZ_JAYFUM010000010.1"/>
</dbReference>
<dbReference type="Pfam" id="PF18962">
    <property type="entry name" value="Por_Secre_tail"/>
    <property type="match status" value="1"/>
</dbReference>
<protein>
    <submittedName>
        <fullName evidence="4">T9SS type A sorting domain-containing protein</fullName>
    </submittedName>
</protein>
<organism evidence="4 5">
    <name type="scientific">Arcicella rigui</name>
    <dbReference type="NCBI Taxonomy" id="797020"/>
    <lineage>
        <taxon>Bacteria</taxon>
        <taxon>Pseudomonadati</taxon>
        <taxon>Bacteroidota</taxon>
        <taxon>Cytophagia</taxon>
        <taxon>Cytophagales</taxon>
        <taxon>Flectobacillaceae</taxon>
        <taxon>Arcicella</taxon>
    </lineage>
</organism>
<dbReference type="Pfam" id="PF19081">
    <property type="entry name" value="Ig_7"/>
    <property type="match status" value="1"/>
</dbReference>
<sequence length="2318" mass="240795">MKNLYLFFCIICLMLSGIANSSANTFDFSSLKLNDRPHVLLSKVAVPTPKITASSTTICKGSKVTLTATACTNGVLKWTDGLEGNSITVSPVATKSYRVLCKLNSAPAGSPTMSDSSTAVKITVNPIPVAPKITSNTYCNNPVSVLGDISFGGDNTDYLSSTCIAKDGALIMIGYSASSNTGDKSQASKGGSDYWVVKVNATGTKVWDKTFGGTGDDVPLSIIATSDGGFLISGYSNSPKSGDKSEASKGGYDYWLVKIDANGTKVWDKSFGGSGSDFSTGMIATSDNNFLLIGHSDSEIGGNKSVGTKGSLDYWIVKIKPDGTKIWDKAYGGPGVDNLVSIVSTKEGGFLLAGHSSSLAGGDKTESSKGNYDYWILKIDANGTKIWDKSYGASSQEELSTIAPTFDGGYILGGISNSKAGGDKIGTLLGGFDYWIVKVNADGTKLWDKVFGGSDTEYFAKVLPTADGGCLLGGTSYSKISGNKSETSVNGDFWLVKLTADGSKAWDKVVGGNSADVLKDMFLSENGRVVLNGYSFSDAGSSKRQPSKGSSDYWTVYTQVCDNSYKPYTNLVATGCTGVVTWSNNATGSTITVSPSVATNFTATCSVNGCVSVASNSITVNPPKPATPSIAASSTSVCAGSPVVLSSSNSLNGTITWTGGTKGSSITIYPTATKVYKSVCNVNGINSDSSNSITITVLPKPTQPKITVTNSSICIGSSTTLTASACTGGVTTWTGGLTGSSITVFPTKTTIYKALCTVNTCRSDSSVATTITVIAKPSQPKITASNSTICAGSSTTLTSTACTGGVLTWTGGVTGSSITVSPTTPQSYRVLCTQGTCKSDSSVATTITVIAKPSQPKITASNSTICAGSSVTLTSTACTGGTLTWTGGATGSSITVSPSVTKSYKVLCTQGTCKSDSSVATTITVIAKPSQPKITASNSTICAGSSVTLTSTACTGGTLTWTGGATGSSITVSPTATKSYKVLCTQGTCKSDSSVATTITVIAKPTHPKITASNNTICSGSSVTLTSTACTGGTLTWTGGLTGTSITVSPNTTKAYRVLCTQSGCKSDSSTAVKITVNPIPVAPKITSNTYCNNPVSVLGDISFGGDNTDYLSSTCIAKDGALIMIGYSSSSNTGDKSQASKGGSDYWVVKVNATGTKVWDKTFGGTGDDVPLSIIATSDGGFLISGYSNSSKSGDKSEASKGGYDYWLVKIDANGTKVWDKSFGGSGSDYANSIIATSDNNFLITGHSDSEIGGNKSVGTKGSLDYWIVKIKPDGTKIWDKAYGGPGVDNLVSIVSTKEGGFLLAGHSNSLAGGDKTESTKGSSDYWLVKIDANGTKIWDKSYGASSQEELSTIAATFDGGFILGGISNSSIGGDKTEPLMGGFDYWIVKINADGTKLWDKVFGGSDTEYFAKVLPTADGGCLLGGTSYSPISGNKFEASVNGDYWLVKLSANGSRAWDKVVGGNSADVLKDMFLSDDAKVILNGYSFSDAGSSKRQPSQGSSDYWTVFTQVCDNSYKPYTNLVATGCTGVVTWSNNATGSTITVSPSVATNFTATCSVNGCVSVASNSITVNPPKPATPSIAASSTSVCEGSPVVLSSSNSLNGTITWTGGTKGSSITIYPTATKVYKSVCNVNGINSDSSNSITITVLPKPTQPKITVTNSSICIGSSTTLTASACIGGVTTWTGGLTGNSITVSPSATKSYKVLCTVNSCKSDSSVASTITVTTKPQAPVISSKINYISNTANAQWNKTFGGVGEENITSIIACTDGGALLGGYSMSNVSLDKSESSKGVYDYWIIRIDADGKKLWDKTLGGANYDYLTSIVTNADGGFLLGGYSLSNKSGDKSENSKGDKDYWVVKIDKNGQKIWDKTYGGLFADVLTSITSTSDGGFLLGGHSLSYVGGDKTETNKGNHDYWLVKIDANGNKLWDKTFGGASNDYFYGMTTTSDGGFLLGGYSTSNKSGDKSENIKGWHDYWIVKIDAKGNKVWDKTIGGDGGDALSSLINTSDDGFLLTGSSSSNQSGDKSANAKGNADYWIVKIDASGNKLWDKTFGGNSLDQLNAVFKTSDGGFLLGGYSQSSINGDKTENTKGNYDYWVVRIDASGNKLWDKTFGGNDNDQFSAMTLMKDGSFLLGGNSNSKASYDKSENAKGGFDYWLIKIKENQIKSTTSLTATGCTGTVNWSNGATTNSITVSPTVATTYTATCTVNTCKSAVSNAITVSPDVVPNGRVGSDIAIESEPSFNFKVFPNPAKDELMIQTDLEGEATFHLYNSIGQSVLEKTFEKQTKIDLKNLSKGSHYYFIQHQEIRSTGKVLLE</sequence>
<keyword evidence="1" id="KW-0732">Signal</keyword>
<dbReference type="NCBIfam" id="TIGR04183">
    <property type="entry name" value="Por_Secre_tail"/>
    <property type="match status" value="1"/>
</dbReference>
<gene>
    <name evidence="4" type="ORF">VB248_10495</name>
</gene>
<name>A0ABU5QA19_9BACT</name>
<feature type="domain" description="Secretion system C-terminal sorting" evidence="2">
    <location>
        <begin position="2248"/>
        <end position="2314"/>
    </location>
</feature>
<feature type="chain" id="PRO_5047062370" evidence="1">
    <location>
        <begin position="22"/>
        <end position="2318"/>
    </location>
</feature>
<dbReference type="PANTHER" id="PTHR42754:SF1">
    <property type="entry name" value="LIPOPROTEIN"/>
    <property type="match status" value="1"/>
</dbReference>
<dbReference type="InterPro" id="IPR026444">
    <property type="entry name" value="Secre_tail"/>
</dbReference>
<evidence type="ECO:0000256" key="1">
    <source>
        <dbReference type="SAM" id="SignalP"/>
    </source>
</evidence>
<evidence type="ECO:0000259" key="3">
    <source>
        <dbReference type="Pfam" id="PF19081"/>
    </source>
</evidence>
<dbReference type="PANTHER" id="PTHR42754">
    <property type="entry name" value="ENDOGLUCANASE"/>
    <property type="match status" value="1"/>
</dbReference>
<reference evidence="4 5" key="1">
    <citation type="submission" date="2023-12" db="EMBL/GenBank/DDBJ databases">
        <title>Novel species of the genus Arcicella isolated from rivers.</title>
        <authorList>
            <person name="Lu H."/>
        </authorList>
    </citation>
    <scope>NUCLEOTIDE SEQUENCE [LARGE SCALE GENOMIC DNA]</scope>
    <source>
        <strain evidence="4 5">KCTC 23307</strain>
    </source>
</reference>
<evidence type="ECO:0000313" key="5">
    <source>
        <dbReference type="Proteomes" id="UP001302949"/>
    </source>
</evidence>
<feature type="domain" description="Ig-like" evidence="3">
    <location>
        <begin position="1005"/>
        <end position="1079"/>
    </location>
</feature>
<dbReference type="Proteomes" id="UP001302949">
    <property type="component" value="Unassembled WGS sequence"/>
</dbReference>
<accession>A0ABU5QA19</accession>
<dbReference type="EMBL" id="JAYFUM010000010">
    <property type="protein sequence ID" value="MEA5139568.1"/>
    <property type="molecule type" value="Genomic_DNA"/>
</dbReference>
<evidence type="ECO:0000259" key="2">
    <source>
        <dbReference type="Pfam" id="PF18962"/>
    </source>
</evidence>